<evidence type="ECO:0000256" key="2">
    <source>
        <dbReference type="ARBA" id="ARBA00009446"/>
    </source>
</evidence>
<dbReference type="SMART" id="SM00436">
    <property type="entry name" value="TOP1Bc"/>
    <property type="match status" value="1"/>
</dbReference>
<dbReference type="PRINTS" id="PR00417">
    <property type="entry name" value="PRTPISMRASEI"/>
</dbReference>
<evidence type="ECO:0000256" key="1">
    <source>
        <dbReference type="ARBA" id="ARBA00000213"/>
    </source>
</evidence>
<proteinExistence type="inferred from homology"/>
<feature type="region of interest" description="Disordered" evidence="11">
    <location>
        <begin position="593"/>
        <end position="630"/>
    </location>
</feature>
<dbReference type="SMART" id="SM00437">
    <property type="entry name" value="TOP1Ac"/>
    <property type="match status" value="1"/>
</dbReference>
<feature type="domain" description="Toprim" evidence="12">
    <location>
        <begin position="1"/>
        <end position="124"/>
    </location>
</feature>
<comment type="caution">
    <text evidence="14">The sequence shown here is derived from an EMBL/GenBank/DDBJ whole genome shotgun (WGS) entry which is preliminary data.</text>
</comment>
<dbReference type="InterPro" id="IPR013824">
    <property type="entry name" value="Topo_IA_cen_sub1"/>
</dbReference>
<name>A0AAD2BTW4_9RALS</name>
<dbReference type="InterPro" id="IPR013826">
    <property type="entry name" value="Topo_IA_cen_sub3"/>
</dbReference>
<dbReference type="Gene3D" id="3.40.50.140">
    <property type="match status" value="1"/>
</dbReference>
<evidence type="ECO:0000259" key="13">
    <source>
        <dbReference type="PROSITE" id="PS52039"/>
    </source>
</evidence>
<accession>A0AAD2BTW4</accession>
<organism evidence="14 15">
    <name type="scientific">Ralstonia thomasii</name>
    <dbReference type="NCBI Taxonomy" id="3058596"/>
    <lineage>
        <taxon>Bacteria</taxon>
        <taxon>Pseudomonadati</taxon>
        <taxon>Pseudomonadota</taxon>
        <taxon>Betaproteobacteria</taxon>
        <taxon>Burkholderiales</taxon>
        <taxon>Burkholderiaceae</taxon>
        <taxon>Ralstonia</taxon>
    </lineage>
</organism>
<dbReference type="InterPro" id="IPR034144">
    <property type="entry name" value="TOPRIM_TopoIII"/>
</dbReference>
<sequence>MKLIIAEKPSVARAIQDCLPATGYAVTNCFGHLLELAQPHAYDPKWEKWDPATLPIKVVNWKLVPKDGAKEQIKKIAALLKSATVVINAGDPDREGQLLVDEVLEHLGWRGPTQRLMLNATDPASVKKALAKIEDNAKYHPVRDAAACRQGADWLIGMNMSRAVTKLLSDGALVSIGRVQTPTLAMIVRRQREIDAFRSETFYKLRATFRTDAGATIDLMAEPQPRVLDEKIAQALATAVKSKRTSLAVETAAAVRRAPLPYDLSSFQKDAEAAFGWTAAQSLANLQASYEAKLTSYPRTDCRYLPSEQAGDALRIAKVVASAINPAPAPALIDLMRPSSRIYDSKKVEEHHGVIPTGMVPGSTTSDVVRKAWQLVCLQFLRSLLPDSKVEESRVSAVVDVGGRTIKSVEFSANYERLLNAGASWEALSRSGTREDGDAEKQVRTLPPGIDDGDAAMAIACEQVQAKTTPPKPYTEASLISDMRSVAKYVQDPKLKAVLKETSGIGTAATQAETIETLKRRSFIRVDKKAIRPTELGCQVIDSIPQEMTDPGVTAAWEDALGMIAKGKYAPALFMKGIDAVVERWLGMIRSSARDGRRITAEAQKPTSRSSASAKPARSASSKPARRGAR</sequence>
<keyword evidence="6 14" id="KW-0413">Isomerase</keyword>
<evidence type="ECO:0000256" key="11">
    <source>
        <dbReference type="SAM" id="MobiDB-lite"/>
    </source>
</evidence>
<dbReference type="EMBL" id="CATZAZ010000011">
    <property type="protein sequence ID" value="CAJ0804389.1"/>
    <property type="molecule type" value="Genomic_DNA"/>
</dbReference>
<evidence type="ECO:0000313" key="15">
    <source>
        <dbReference type="Proteomes" id="UP001189756"/>
    </source>
</evidence>
<dbReference type="PROSITE" id="PS52039">
    <property type="entry name" value="TOPO_IA_2"/>
    <property type="match status" value="1"/>
</dbReference>
<evidence type="ECO:0000256" key="7">
    <source>
        <dbReference type="ARBA" id="ARBA00030003"/>
    </source>
</evidence>
<feature type="compositionally biased region" description="Low complexity" evidence="11">
    <location>
        <begin position="608"/>
        <end position="623"/>
    </location>
</feature>
<dbReference type="InterPro" id="IPR013497">
    <property type="entry name" value="Topo_IA_cen"/>
</dbReference>
<dbReference type="GO" id="GO:0006281">
    <property type="term" value="P:DNA repair"/>
    <property type="evidence" value="ECO:0007669"/>
    <property type="project" value="TreeGrafter"/>
</dbReference>
<dbReference type="InterPro" id="IPR003602">
    <property type="entry name" value="Topo_IA_DNA-bd_dom"/>
</dbReference>
<dbReference type="CDD" id="cd03362">
    <property type="entry name" value="TOPRIM_TopoIA_TopoIII"/>
    <property type="match status" value="1"/>
</dbReference>
<evidence type="ECO:0000256" key="3">
    <source>
        <dbReference type="ARBA" id="ARBA00012891"/>
    </source>
</evidence>
<feature type="domain" description="Topo IA-type catalytic" evidence="13">
    <location>
        <begin position="139"/>
        <end position="586"/>
    </location>
</feature>
<dbReference type="AlphaFoldDB" id="A0AAD2BTW4"/>
<dbReference type="SMART" id="SM00493">
    <property type="entry name" value="TOPRIM"/>
    <property type="match status" value="1"/>
</dbReference>
<dbReference type="Pfam" id="PF01751">
    <property type="entry name" value="Toprim"/>
    <property type="match status" value="1"/>
</dbReference>
<keyword evidence="5" id="KW-0238">DNA-binding</keyword>
<dbReference type="GeneID" id="34794220"/>
<dbReference type="PROSITE" id="PS50880">
    <property type="entry name" value="TOPRIM"/>
    <property type="match status" value="1"/>
</dbReference>
<protein>
    <recommendedName>
        <fullName evidence="3">DNA topoisomerase</fullName>
        <ecNumber evidence="3">5.6.2.1</ecNumber>
    </recommendedName>
    <alternativeName>
        <fullName evidence="10">Omega-protein</fullName>
    </alternativeName>
    <alternativeName>
        <fullName evidence="9">Relaxing enzyme</fullName>
    </alternativeName>
    <alternativeName>
        <fullName evidence="7">Swivelase</fullName>
    </alternativeName>
    <alternativeName>
        <fullName evidence="8">Untwisting enzyme</fullName>
    </alternativeName>
</protein>
<dbReference type="InterPro" id="IPR023405">
    <property type="entry name" value="Topo_IA_core_domain"/>
</dbReference>
<gene>
    <name evidence="14" type="primary">topB_2</name>
    <name evidence="14" type="ORF">R77560_04065</name>
</gene>
<dbReference type="PANTHER" id="PTHR11390">
    <property type="entry name" value="PROKARYOTIC DNA TOPOISOMERASE"/>
    <property type="match status" value="1"/>
</dbReference>
<dbReference type="Gene3D" id="1.10.460.10">
    <property type="entry name" value="Topoisomerase I, domain 2"/>
    <property type="match status" value="1"/>
</dbReference>
<reference evidence="14" key="1">
    <citation type="submission" date="2023-07" db="EMBL/GenBank/DDBJ databases">
        <authorList>
            <person name="Peeters C."/>
        </authorList>
    </citation>
    <scope>NUCLEOTIDE SEQUENCE</scope>
    <source>
        <strain evidence="14">R-77560</strain>
    </source>
</reference>
<evidence type="ECO:0000256" key="10">
    <source>
        <dbReference type="ARBA" id="ARBA00032877"/>
    </source>
</evidence>
<dbReference type="GO" id="GO:0043597">
    <property type="term" value="C:cytoplasmic replication fork"/>
    <property type="evidence" value="ECO:0007669"/>
    <property type="project" value="TreeGrafter"/>
</dbReference>
<dbReference type="Gene3D" id="2.70.20.10">
    <property type="entry name" value="Topoisomerase I, domain 3"/>
    <property type="match status" value="1"/>
</dbReference>
<keyword evidence="4" id="KW-0799">Topoisomerase</keyword>
<dbReference type="InterPro" id="IPR003601">
    <property type="entry name" value="Topo_IA_2"/>
</dbReference>
<dbReference type="InterPro" id="IPR000380">
    <property type="entry name" value="Topo_IA"/>
</dbReference>
<evidence type="ECO:0000259" key="12">
    <source>
        <dbReference type="PROSITE" id="PS50880"/>
    </source>
</evidence>
<evidence type="ECO:0000313" key="14">
    <source>
        <dbReference type="EMBL" id="CAJ0804389.1"/>
    </source>
</evidence>
<evidence type="ECO:0000256" key="8">
    <source>
        <dbReference type="ARBA" id="ARBA00031985"/>
    </source>
</evidence>
<dbReference type="Pfam" id="PF01131">
    <property type="entry name" value="Topoisom_bac"/>
    <property type="match status" value="1"/>
</dbReference>
<evidence type="ECO:0000256" key="5">
    <source>
        <dbReference type="ARBA" id="ARBA00023125"/>
    </source>
</evidence>
<dbReference type="GO" id="GO:0003917">
    <property type="term" value="F:DNA topoisomerase type I (single strand cut, ATP-independent) activity"/>
    <property type="evidence" value="ECO:0007669"/>
    <property type="project" value="UniProtKB-EC"/>
</dbReference>
<evidence type="ECO:0000256" key="4">
    <source>
        <dbReference type="ARBA" id="ARBA00023029"/>
    </source>
</evidence>
<evidence type="ECO:0000256" key="6">
    <source>
        <dbReference type="ARBA" id="ARBA00023235"/>
    </source>
</evidence>
<dbReference type="InterPro" id="IPR006171">
    <property type="entry name" value="TOPRIM_dom"/>
</dbReference>
<dbReference type="SUPFAM" id="SSF56712">
    <property type="entry name" value="Prokaryotic type I DNA topoisomerase"/>
    <property type="match status" value="1"/>
</dbReference>
<dbReference type="PANTHER" id="PTHR11390:SF21">
    <property type="entry name" value="DNA TOPOISOMERASE 3-ALPHA"/>
    <property type="match status" value="1"/>
</dbReference>
<dbReference type="EC" id="5.6.2.1" evidence="3"/>
<dbReference type="RefSeq" id="WP_024542394.1">
    <property type="nucleotide sequence ID" value="NZ_CATZAZ010000011.1"/>
</dbReference>
<dbReference type="GO" id="GO:0006265">
    <property type="term" value="P:DNA topological change"/>
    <property type="evidence" value="ECO:0007669"/>
    <property type="project" value="InterPro"/>
</dbReference>
<dbReference type="InterPro" id="IPR013825">
    <property type="entry name" value="Topo_IA_cen_sub2"/>
</dbReference>
<dbReference type="Proteomes" id="UP001189756">
    <property type="component" value="Unassembled WGS sequence"/>
</dbReference>
<evidence type="ECO:0000256" key="9">
    <source>
        <dbReference type="ARBA" id="ARBA00032235"/>
    </source>
</evidence>
<dbReference type="GO" id="GO:0006310">
    <property type="term" value="P:DNA recombination"/>
    <property type="evidence" value="ECO:0007669"/>
    <property type="project" value="TreeGrafter"/>
</dbReference>
<dbReference type="GO" id="GO:0003677">
    <property type="term" value="F:DNA binding"/>
    <property type="evidence" value="ECO:0007669"/>
    <property type="project" value="UniProtKB-KW"/>
</dbReference>
<comment type="similarity">
    <text evidence="2">Belongs to the type IA topoisomerase family.</text>
</comment>
<comment type="catalytic activity">
    <reaction evidence="1">
        <text>ATP-independent breakage of single-stranded DNA, followed by passage and rejoining.</text>
        <dbReference type="EC" id="5.6.2.1"/>
    </reaction>
</comment>
<dbReference type="Gene3D" id="1.10.290.10">
    <property type="entry name" value="Topoisomerase I, domain 4"/>
    <property type="match status" value="1"/>
</dbReference>